<organism evidence="1">
    <name type="scientific">Populus alba</name>
    <name type="common">White poplar</name>
    <dbReference type="NCBI Taxonomy" id="43335"/>
    <lineage>
        <taxon>Eukaryota</taxon>
        <taxon>Viridiplantae</taxon>
        <taxon>Streptophyta</taxon>
        <taxon>Embryophyta</taxon>
        <taxon>Tracheophyta</taxon>
        <taxon>Spermatophyta</taxon>
        <taxon>Magnoliopsida</taxon>
        <taxon>eudicotyledons</taxon>
        <taxon>Gunneridae</taxon>
        <taxon>Pentapetalae</taxon>
        <taxon>rosids</taxon>
        <taxon>fabids</taxon>
        <taxon>Malpighiales</taxon>
        <taxon>Salicaceae</taxon>
        <taxon>Saliceae</taxon>
        <taxon>Populus</taxon>
    </lineage>
</organism>
<name>A0A4U5PSZ1_POPAL</name>
<dbReference type="AlphaFoldDB" id="A0A4U5PSZ1"/>
<evidence type="ECO:0000313" key="1">
    <source>
        <dbReference type="EMBL" id="TKR99771.1"/>
    </source>
</evidence>
<accession>A0A4U5PSZ1</accession>
<sequence>MLARNNASFSCQWIKEWMGFTVKTCWETSSVLIKELDHYLDQGSSDVWRSNAVHNNLIQACKGQICGVAASSASVLRLQSQSQNLGSRWTQMKKDGLFLVLCIWTRYNSY</sequence>
<comment type="caution">
    <text evidence="1">The sequence shown here is derived from an EMBL/GenBank/DDBJ whole genome shotgun (WGS) entry which is preliminary data.</text>
</comment>
<gene>
    <name evidence="1" type="ORF">D5086_0000192010</name>
</gene>
<dbReference type="EMBL" id="RCHU01000622">
    <property type="protein sequence ID" value="TKR99771.1"/>
    <property type="molecule type" value="Genomic_DNA"/>
</dbReference>
<protein>
    <submittedName>
        <fullName evidence="1">Uncharacterized protein</fullName>
    </submittedName>
</protein>
<reference evidence="1" key="1">
    <citation type="submission" date="2018-10" db="EMBL/GenBank/DDBJ databases">
        <title>Population genomic analysis revealed the cold adaptation of white poplar.</title>
        <authorList>
            <person name="Liu Y.-J."/>
        </authorList>
    </citation>
    <scope>NUCLEOTIDE SEQUENCE [LARGE SCALE GENOMIC DNA]</scope>
    <source>
        <strain evidence="1">PAL-ZL1</strain>
    </source>
</reference>
<proteinExistence type="predicted"/>